<feature type="region of interest" description="Disordered" evidence="1">
    <location>
        <begin position="1"/>
        <end position="59"/>
    </location>
</feature>
<dbReference type="Proteomes" id="UP000277580">
    <property type="component" value="Unassembled WGS sequence"/>
</dbReference>
<reference evidence="2 3" key="1">
    <citation type="journal article" date="2018" name="Nat. Ecol. Evol.">
        <title>Pezizomycetes genomes reveal the molecular basis of ectomycorrhizal truffle lifestyle.</title>
        <authorList>
            <person name="Murat C."/>
            <person name="Payen T."/>
            <person name="Noel B."/>
            <person name="Kuo A."/>
            <person name="Morin E."/>
            <person name="Chen J."/>
            <person name="Kohler A."/>
            <person name="Krizsan K."/>
            <person name="Balestrini R."/>
            <person name="Da Silva C."/>
            <person name="Montanini B."/>
            <person name="Hainaut M."/>
            <person name="Levati E."/>
            <person name="Barry K.W."/>
            <person name="Belfiori B."/>
            <person name="Cichocki N."/>
            <person name="Clum A."/>
            <person name="Dockter R.B."/>
            <person name="Fauchery L."/>
            <person name="Guy J."/>
            <person name="Iotti M."/>
            <person name="Le Tacon F."/>
            <person name="Lindquist E.A."/>
            <person name="Lipzen A."/>
            <person name="Malagnac F."/>
            <person name="Mello A."/>
            <person name="Molinier V."/>
            <person name="Miyauchi S."/>
            <person name="Poulain J."/>
            <person name="Riccioni C."/>
            <person name="Rubini A."/>
            <person name="Sitrit Y."/>
            <person name="Splivallo R."/>
            <person name="Traeger S."/>
            <person name="Wang M."/>
            <person name="Zifcakova L."/>
            <person name="Wipf D."/>
            <person name="Zambonelli A."/>
            <person name="Paolocci F."/>
            <person name="Nowrousian M."/>
            <person name="Ottonello S."/>
            <person name="Baldrian P."/>
            <person name="Spatafora J.W."/>
            <person name="Henrissat B."/>
            <person name="Nagy L.G."/>
            <person name="Aury J.M."/>
            <person name="Wincker P."/>
            <person name="Grigoriev I.V."/>
            <person name="Bonfante P."/>
            <person name="Martin F.M."/>
        </authorList>
    </citation>
    <scope>NUCLEOTIDE SEQUENCE [LARGE SCALE GENOMIC DNA]</scope>
    <source>
        <strain evidence="2 3">CCBAS932</strain>
    </source>
</reference>
<evidence type="ECO:0000313" key="3">
    <source>
        <dbReference type="Proteomes" id="UP000277580"/>
    </source>
</evidence>
<gene>
    <name evidence="2" type="ORF">P167DRAFT_532850</name>
</gene>
<name>A0A3N4L303_9PEZI</name>
<proteinExistence type="predicted"/>
<dbReference type="InParanoid" id="A0A3N4L303"/>
<keyword evidence="3" id="KW-1185">Reference proteome</keyword>
<evidence type="ECO:0000313" key="2">
    <source>
        <dbReference type="EMBL" id="RPB15912.1"/>
    </source>
</evidence>
<evidence type="ECO:0000256" key="1">
    <source>
        <dbReference type="SAM" id="MobiDB-lite"/>
    </source>
</evidence>
<dbReference type="EMBL" id="ML119111">
    <property type="protein sequence ID" value="RPB15912.1"/>
    <property type="molecule type" value="Genomic_DNA"/>
</dbReference>
<sequence>MSVSGGEGCGCFSKRLPHYLLSPEGNARKKGKEKKEKKEKRKKEAKRRARRRRCVTQQQ</sequence>
<dbReference type="AlphaFoldDB" id="A0A3N4L303"/>
<feature type="compositionally biased region" description="Basic residues" evidence="1">
    <location>
        <begin position="28"/>
        <end position="59"/>
    </location>
</feature>
<accession>A0A3N4L303</accession>
<organism evidence="2 3">
    <name type="scientific">Morchella conica CCBAS932</name>
    <dbReference type="NCBI Taxonomy" id="1392247"/>
    <lineage>
        <taxon>Eukaryota</taxon>
        <taxon>Fungi</taxon>
        <taxon>Dikarya</taxon>
        <taxon>Ascomycota</taxon>
        <taxon>Pezizomycotina</taxon>
        <taxon>Pezizomycetes</taxon>
        <taxon>Pezizales</taxon>
        <taxon>Morchellaceae</taxon>
        <taxon>Morchella</taxon>
    </lineage>
</organism>
<protein>
    <submittedName>
        <fullName evidence="2">Uncharacterized protein</fullName>
    </submittedName>
</protein>